<dbReference type="RefSeq" id="WP_219083565.1">
    <property type="nucleotide sequence ID" value="NZ_CP079216.1"/>
</dbReference>
<dbReference type="CDD" id="cd09159">
    <property type="entry name" value="PLDc_ybhO_like_2"/>
    <property type="match status" value="1"/>
</dbReference>
<proteinExistence type="predicted"/>
<dbReference type="CDD" id="cd09110">
    <property type="entry name" value="PLDc_CLS_1"/>
    <property type="match status" value="1"/>
</dbReference>
<evidence type="ECO:0000313" key="3">
    <source>
        <dbReference type="Proteomes" id="UP000824504"/>
    </source>
</evidence>
<evidence type="ECO:0000259" key="1">
    <source>
        <dbReference type="PROSITE" id="PS50035"/>
    </source>
</evidence>
<dbReference type="Proteomes" id="UP000824504">
    <property type="component" value="Chromosome"/>
</dbReference>
<dbReference type="InterPro" id="IPR025202">
    <property type="entry name" value="PLD-like_dom"/>
</dbReference>
<dbReference type="PANTHER" id="PTHR21248:SF22">
    <property type="entry name" value="PHOSPHOLIPASE D"/>
    <property type="match status" value="1"/>
</dbReference>
<accession>A0ABX8SJT6</accession>
<organism evidence="2 3">
    <name type="scientific">Tessaracoccus palaemonis</name>
    <dbReference type="NCBI Taxonomy" id="2829499"/>
    <lineage>
        <taxon>Bacteria</taxon>
        <taxon>Bacillati</taxon>
        <taxon>Actinomycetota</taxon>
        <taxon>Actinomycetes</taxon>
        <taxon>Propionibacteriales</taxon>
        <taxon>Propionibacteriaceae</taxon>
        <taxon>Tessaracoccus</taxon>
    </lineage>
</organism>
<sequence>MRRTFARLTRLFNRVTVALVLGQLAAVIAITVTEASRKKHRKLRRFPVTPPEPIAFESSELTIYTYGEHVFDDMIEAIDFAQERVYFETFIWKGDDEGQRFMDALIRAADRGVEVHVIWDEFANLVVPPKFYQQLPDRIRTLRLPAMPIPWSPRTWGRDHRKLLVVDGVIGFIGGYNIGSLYATDWRDTHARIVGPGAAEIENAFIDFWNLHTGRRRRRIEHNPKRTWQTRMWVHRNVPRLQVYPIRNMYLEAIDRASERIWFTHAYLIPDEDLIRALRDACRRGVDVRIIVPAVSNHVVADWLSRGFYTTLLEAGIKLYLFQGAMVHAKTATIDGSWSTIGTANIDRLSLWGNYEINLEIADPHVAERMEEIFLTDQSNTVQLNEERWARRSWVAKLTELFLSPLRPLF</sequence>
<dbReference type="InterPro" id="IPR001736">
    <property type="entry name" value="PLipase_D/transphosphatidylase"/>
</dbReference>
<gene>
    <name evidence="2" type="ORF">KDB89_03935</name>
</gene>
<dbReference type="PANTHER" id="PTHR21248">
    <property type="entry name" value="CARDIOLIPIN SYNTHASE"/>
    <property type="match status" value="1"/>
</dbReference>
<feature type="domain" description="PLD phosphodiesterase" evidence="1">
    <location>
        <begin position="155"/>
        <end position="182"/>
    </location>
</feature>
<feature type="domain" description="PLD phosphodiesterase" evidence="1">
    <location>
        <begin position="323"/>
        <end position="350"/>
    </location>
</feature>
<evidence type="ECO:0000313" key="2">
    <source>
        <dbReference type="EMBL" id="QXT63637.1"/>
    </source>
</evidence>
<dbReference type="EMBL" id="CP079216">
    <property type="protein sequence ID" value="QXT63637.1"/>
    <property type="molecule type" value="Genomic_DNA"/>
</dbReference>
<keyword evidence="3" id="KW-1185">Reference proteome</keyword>
<name>A0ABX8SJT6_9ACTN</name>
<dbReference type="Pfam" id="PF13091">
    <property type="entry name" value="PLDc_2"/>
    <property type="match status" value="2"/>
</dbReference>
<protein>
    <submittedName>
        <fullName evidence="2">Phosphatidylserine/phosphatidylglycerophosphate/ cardiolipin synthase family protein</fullName>
    </submittedName>
</protein>
<reference evidence="2 3" key="1">
    <citation type="submission" date="2021-07" db="EMBL/GenBank/DDBJ databases">
        <title>complete genome sequencing of Tessaracoccus sp.J1M15.</title>
        <authorList>
            <person name="Bae J.-W."/>
            <person name="Kim D.-y."/>
        </authorList>
    </citation>
    <scope>NUCLEOTIDE SEQUENCE [LARGE SCALE GENOMIC DNA]</scope>
    <source>
        <strain evidence="2 3">J1M15</strain>
    </source>
</reference>
<dbReference type="SMART" id="SM00155">
    <property type="entry name" value="PLDc"/>
    <property type="match status" value="2"/>
</dbReference>
<dbReference type="PROSITE" id="PS50035">
    <property type="entry name" value="PLD"/>
    <property type="match status" value="2"/>
</dbReference>